<feature type="signal peptide" evidence="1">
    <location>
        <begin position="1"/>
        <end position="21"/>
    </location>
</feature>
<evidence type="ECO:0000313" key="3">
    <source>
        <dbReference type="Proteomes" id="UP000541352"/>
    </source>
</evidence>
<dbReference type="RefSeq" id="WP_183970937.1">
    <property type="nucleotide sequence ID" value="NZ_JACIBY010000001.1"/>
</dbReference>
<comment type="caution">
    <text evidence="2">The sequence shown here is derived from an EMBL/GenBank/DDBJ whole genome shotgun (WGS) entry which is preliminary data.</text>
</comment>
<keyword evidence="1" id="KW-0732">Signal</keyword>
<sequence>MKNLILLLLVSLVLQSCFSNSNPPINTLGGWYTLTSVSSDTPVDLNNDGVRSADFLKELTARYYTPTQSTSLSMFTPTGSLYNAEIRPHTSNQTTYPSIDFNFPHQSIDSTSLANRTYFLHFYQPVFEGFTYEIQKDRSIKLIDKLPTNKEKIGTVTHLERINSNSFELTIDKKVFDFADKRWKTAHLKAIYLRKAF</sequence>
<keyword evidence="3" id="KW-1185">Reference proteome</keyword>
<dbReference type="AlphaFoldDB" id="A0A7W5ZF42"/>
<reference evidence="2 3" key="1">
    <citation type="submission" date="2020-08" db="EMBL/GenBank/DDBJ databases">
        <title>Genomic Encyclopedia of Type Strains, Phase IV (KMG-IV): sequencing the most valuable type-strain genomes for metagenomic binning, comparative biology and taxonomic classification.</title>
        <authorList>
            <person name="Goeker M."/>
        </authorList>
    </citation>
    <scope>NUCLEOTIDE SEQUENCE [LARGE SCALE GENOMIC DNA]</scope>
    <source>
        <strain evidence="2 3">DSM 17976</strain>
    </source>
</reference>
<evidence type="ECO:0000256" key="1">
    <source>
        <dbReference type="SAM" id="SignalP"/>
    </source>
</evidence>
<accession>A0A7W5ZF42</accession>
<dbReference type="PROSITE" id="PS51257">
    <property type="entry name" value="PROKAR_LIPOPROTEIN"/>
    <property type="match status" value="1"/>
</dbReference>
<protein>
    <recommendedName>
        <fullName evidence="4">Lipoprotein</fullName>
    </recommendedName>
</protein>
<evidence type="ECO:0000313" key="2">
    <source>
        <dbReference type="EMBL" id="MBB3836152.1"/>
    </source>
</evidence>
<name>A0A7W5ZF42_9BACT</name>
<dbReference type="EMBL" id="JACIBY010000001">
    <property type="protein sequence ID" value="MBB3836152.1"/>
    <property type="molecule type" value="Genomic_DNA"/>
</dbReference>
<organism evidence="2 3">
    <name type="scientific">Runella defluvii</name>
    <dbReference type="NCBI Taxonomy" id="370973"/>
    <lineage>
        <taxon>Bacteria</taxon>
        <taxon>Pseudomonadati</taxon>
        <taxon>Bacteroidota</taxon>
        <taxon>Cytophagia</taxon>
        <taxon>Cytophagales</taxon>
        <taxon>Spirosomataceae</taxon>
        <taxon>Runella</taxon>
    </lineage>
</organism>
<gene>
    <name evidence="2" type="ORF">FHS57_000134</name>
</gene>
<feature type="chain" id="PRO_5031514745" description="Lipoprotein" evidence="1">
    <location>
        <begin position="22"/>
        <end position="197"/>
    </location>
</feature>
<dbReference type="Proteomes" id="UP000541352">
    <property type="component" value="Unassembled WGS sequence"/>
</dbReference>
<evidence type="ECO:0008006" key="4">
    <source>
        <dbReference type="Google" id="ProtNLM"/>
    </source>
</evidence>
<proteinExistence type="predicted"/>